<dbReference type="InterPro" id="IPR036910">
    <property type="entry name" value="HMG_box_dom_sf"/>
</dbReference>
<dbReference type="EMBL" id="JANAWD010000001">
    <property type="protein sequence ID" value="KAJ3492314.1"/>
    <property type="molecule type" value="Genomic_DNA"/>
</dbReference>
<dbReference type="Proteomes" id="UP001212997">
    <property type="component" value="Unassembled WGS sequence"/>
</dbReference>
<keyword evidence="3" id="KW-1185">Reference proteome</keyword>
<dbReference type="Gene3D" id="1.10.30.10">
    <property type="entry name" value="High mobility group box domain"/>
    <property type="match status" value="1"/>
</dbReference>
<feature type="compositionally biased region" description="Polar residues" evidence="1">
    <location>
        <begin position="223"/>
        <end position="233"/>
    </location>
</feature>
<name>A0AAD5VD68_9APHY</name>
<feature type="region of interest" description="Disordered" evidence="1">
    <location>
        <begin position="347"/>
        <end position="366"/>
    </location>
</feature>
<sequence length="396" mass="43821">MSTPRIDRPARPRHPNGYFHFLELYSNALKDAPEPRRRLSRQVITQEARDAWLALSVEARSPYHNKAKAIREEKYQLLLQTGSVNGIVSSTSSEPAAVRSHLHQSVTEATGNHGSSTDGIMNPRSLHLDNPSFDLSGEHGLETSHGTLGSQEHADIWAPDFPAEVYSFNDYNRYDDATSCNDHDFAEQNGYHSGGIETDEASFLRRQHQATISSTIFSNNTGVTSQAQSSANTYPPVIAPSSPSRDRQLQRASNSRWSLDKFWENDSNYFHLTDDPSLDSPSVTTSSGSSMDSNPRVLNSDDDTCSRPIFADQITEQPQYYDVSRLGHAYQGDLASALSGPVRFAQQDRNGSHSQYPTEPNGGTQGGWHVCPKGKASYRSSIFAHILTRNTSTDLT</sequence>
<feature type="region of interest" description="Disordered" evidence="1">
    <location>
        <begin position="108"/>
        <end position="148"/>
    </location>
</feature>
<evidence type="ECO:0000313" key="2">
    <source>
        <dbReference type="EMBL" id="KAJ3492314.1"/>
    </source>
</evidence>
<feature type="compositionally biased region" description="Low complexity" evidence="1">
    <location>
        <begin position="278"/>
        <end position="295"/>
    </location>
</feature>
<gene>
    <name evidence="2" type="ORF">NLI96_g84</name>
</gene>
<dbReference type="AlphaFoldDB" id="A0AAD5VD68"/>
<feature type="region of interest" description="Disordered" evidence="1">
    <location>
        <begin position="223"/>
        <end position="251"/>
    </location>
</feature>
<feature type="region of interest" description="Disordered" evidence="1">
    <location>
        <begin position="273"/>
        <end position="301"/>
    </location>
</feature>
<organism evidence="2 3">
    <name type="scientific">Meripilus lineatus</name>
    <dbReference type="NCBI Taxonomy" id="2056292"/>
    <lineage>
        <taxon>Eukaryota</taxon>
        <taxon>Fungi</taxon>
        <taxon>Dikarya</taxon>
        <taxon>Basidiomycota</taxon>
        <taxon>Agaricomycotina</taxon>
        <taxon>Agaricomycetes</taxon>
        <taxon>Polyporales</taxon>
        <taxon>Meripilaceae</taxon>
        <taxon>Meripilus</taxon>
    </lineage>
</organism>
<feature type="compositionally biased region" description="Polar residues" evidence="1">
    <location>
        <begin position="347"/>
        <end position="362"/>
    </location>
</feature>
<evidence type="ECO:0000256" key="1">
    <source>
        <dbReference type="SAM" id="MobiDB-lite"/>
    </source>
</evidence>
<feature type="compositionally biased region" description="Polar residues" evidence="1">
    <location>
        <begin position="108"/>
        <end position="119"/>
    </location>
</feature>
<dbReference type="SUPFAM" id="SSF47095">
    <property type="entry name" value="HMG-box"/>
    <property type="match status" value="1"/>
</dbReference>
<dbReference type="CDD" id="cd00084">
    <property type="entry name" value="HMG-box_SF"/>
    <property type="match status" value="1"/>
</dbReference>
<reference evidence="2" key="1">
    <citation type="submission" date="2022-07" db="EMBL/GenBank/DDBJ databases">
        <title>Genome Sequence of Physisporinus lineatus.</title>
        <authorList>
            <person name="Buettner E."/>
        </authorList>
    </citation>
    <scope>NUCLEOTIDE SEQUENCE</scope>
    <source>
        <strain evidence="2">VT162</strain>
    </source>
</reference>
<accession>A0AAD5VD68</accession>
<protein>
    <submittedName>
        <fullName evidence="2">Uncharacterized protein</fullName>
    </submittedName>
</protein>
<comment type="caution">
    <text evidence="2">The sequence shown here is derived from an EMBL/GenBank/DDBJ whole genome shotgun (WGS) entry which is preliminary data.</text>
</comment>
<proteinExistence type="predicted"/>
<evidence type="ECO:0000313" key="3">
    <source>
        <dbReference type="Proteomes" id="UP001212997"/>
    </source>
</evidence>